<evidence type="ECO:0000313" key="3">
    <source>
        <dbReference type="EMBL" id="EGC33217.1"/>
    </source>
</evidence>
<dbReference type="SUPFAM" id="SSF160443">
    <property type="entry name" value="SMR domain-like"/>
    <property type="match status" value="1"/>
</dbReference>
<dbReference type="InterPro" id="IPR013899">
    <property type="entry name" value="DUF1771"/>
</dbReference>
<dbReference type="KEGG" id="dpp:DICPUDRAFT_92452"/>
<dbReference type="Proteomes" id="UP000001064">
    <property type="component" value="Unassembled WGS sequence"/>
</dbReference>
<dbReference type="PANTHER" id="PTHR46535">
    <property type="entry name" value="NEDD4-BINDING PROTEIN 2"/>
    <property type="match status" value="1"/>
</dbReference>
<evidence type="ECO:0000259" key="2">
    <source>
        <dbReference type="PROSITE" id="PS50828"/>
    </source>
</evidence>
<feature type="region of interest" description="Disordered" evidence="1">
    <location>
        <begin position="1"/>
        <end position="48"/>
    </location>
</feature>
<dbReference type="AlphaFoldDB" id="F0ZS66"/>
<dbReference type="InterPro" id="IPR002625">
    <property type="entry name" value="Smr_dom"/>
</dbReference>
<dbReference type="PANTHER" id="PTHR46535:SF1">
    <property type="entry name" value="NEDD4-BINDING PROTEIN 2"/>
    <property type="match status" value="1"/>
</dbReference>
<dbReference type="SMART" id="SM00463">
    <property type="entry name" value="SMR"/>
    <property type="match status" value="1"/>
</dbReference>
<feature type="domain" description="Smr" evidence="2">
    <location>
        <begin position="126"/>
        <end position="205"/>
    </location>
</feature>
<dbReference type="eggNOG" id="KOG2401">
    <property type="taxonomic scope" value="Eukaryota"/>
</dbReference>
<sequence length="210" mass="23887">MGSKVNILPTKPNKVEIYSGNNEETEFKKVQNPQSKQPARRNPHQEHLLNQKSYQDHRAEAEKYAKLRNACFQAAAKAYMKNKPAEARQLSEEGKRYDEYHKEANRLASNQIFMDCNSRSGDTLRIDLHGLHVGEALDMVQRAIEIHASGEYSGNNRPQILSIITGQGNHSVNRVARIKPAVVAFLKECKIKYVDKQGVLEVDINSLRNY</sequence>
<protein>
    <recommendedName>
        <fullName evidence="2">Smr domain-containing protein</fullName>
    </recommendedName>
</protein>
<dbReference type="Gene3D" id="3.30.1370.110">
    <property type="match status" value="1"/>
</dbReference>
<evidence type="ECO:0000313" key="4">
    <source>
        <dbReference type="Proteomes" id="UP000001064"/>
    </source>
</evidence>
<dbReference type="InterPro" id="IPR052772">
    <property type="entry name" value="Endo/PolyKinase_Domain-Protein"/>
</dbReference>
<organism evidence="3 4">
    <name type="scientific">Dictyostelium purpureum</name>
    <name type="common">Slime mold</name>
    <dbReference type="NCBI Taxonomy" id="5786"/>
    <lineage>
        <taxon>Eukaryota</taxon>
        <taxon>Amoebozoa</taxon>
        <taxon>Evosea</taxon>
        <taxon>Eumycetozoa</taxon>
        <taxon>Dictyostelia</taxon>
        <taxon>Dictyosteliales</taxon>
        <taxon>Dictyosteliaceae</taxon>
        <taxon>Dictyostelium</taxon>
    </lineage>
</organism>
<dbReference type="OrthoDB" id="3231855at2759"/>
<dbReference type="STRING" id="5786.F0ZS66"/>
<proteinExistence type="predicted"/>
<dbReference type="PROSITE" id="PS50828">
    <property type="entry name" value="SMR"/>
    <property type="match status" value="1"/>
</dbReference>
<gene>
    <name evidence="3" type="ORF">DICPUDRAFT_92452</name>
</gene>
<dbReference type="GeneID" id="10504613"/>
<reference evidence="4" key="1">
    <citation type="journal article" date="2011" name="Genome Biol.">
        <title>Comparative genomics of the social amoebae Dictyostelium discoideum and Dictyostelium purpureum.</title>
        <authorList>
            <consortium name="US DOE Joint Genome Institute (JGI-PGF)"/>
            <person name="Sucgang R."/>
            <person name="Kuo A."/>
            <person name="Tian X."/>
            <person name="Salerno W."/>
            <person name="Parikh A."/>
            <person name="Feasley C.L."/>
            <person name="Dalin E."/>
            <person name="Tu H."/>
            <person name="Huang E."/>
            <person name="Barry K."/>
            <person name="Lindquist E."/>
            <person name="Shapiro H."/>
            <person name="Bruce D."/>
            <person name="Schmutz J."/>
            <person name="Salamov A."/>
            <person name="Fey P."/>
            <person name="Gaudet P."/>
            <person name="Anjard C."/>
            <person name="Babu M.M."/>
            <person name="Basu S."/>
            <person name="Bushmanova Y."/>
            <person name="van der Wel H."/>
            <person name="Katoh-Kurasawa M."/>
            <person name="Dinh C."/>
            <person name="Coutinho P.M."/>
            <person name="Saito T."/>
            <person name="Elias M."/>
            <person name="Schaap P."/>
            <person name="Kay R.R."/>
            <person name="Henrissat B."/>
            <person name="Eichinger L."/>
            <person name="Rivero F."/>
            <person name="Putnam N.H."/>
            <person name="West C.M."/>
            <person name="Loomis W.F."/>
            <person name="Chisholm R.L."/>
            <person name="Shaulsky G."/>
            <person name="Strassmann J.E."/>
            <person name="Queller D.C."/>
            <person name="Kuspa A."/>
            <person name="Grigoriev I.V."/>
        </authorList>
    </citation>
    <scope>NUCLEOTIDE SEQUENCE [LARGE SCALE GENOMIC DNA]</scope>
    <source>
        <strain evidence="4">QSDP1</strain>
    </source>
</reference>
<dbReference type="VEuPathDB" id="AmoebaDB:DICPUDRAFT_92452"/>
<evidence type="ECO:0000256" key="1">
    <source>
        <dbReference type="SAM" id="MobiDB-lite"/>
    </source>
</evidence>
<accession>F0ZS66</accession>
<dbReference type="RefSeq" id="XP_003290257.1">
    <property type="nucleotide sequence ID" value="XM_003290209.1"/>
</dbReference>
<dbReference type="Pfam" id="PF08590">
    <property type="entry name" value="DUF1771"/>
    <property type="match status" value="1"/>
</dbReference>
<dbReference type="InParanoid" id="F0ZS66"/>
<dbReference type="EMBL" id="GL871152">
    <property type="protein sequence ID" value="EGC33217.1"/>
    <property type="molecule type" value="Genomic_DNA"/>
</dbReference>
<dbReference type="SMART" id="SM01162">
    <property type="entry name" value="DUF1771"/>
    <property type="match status" value="1"/>
</dbReference>
<dbReference type="InterPro" id="IPR036063">
    <property type="entry name" value="Smr_dom_sf"/>
</dbReference>
<name>F0ZS66_DICPU</name>
<keyword evidence="4" id="KW-1185">Reference proteome</keyword>